<sequence length="140" mass="15598">MLHLFLKISFLLSSLGIHGLNAEKPIYAAACNGGMRLYTGGKQDAACRYVRTTGEELHYNCQHNSCLYDDKDWVPFNNCRLANSANTGVSFQKCKEYNYEGQNKGYTCSNLSGVKYVCPEYNPQNTVGALTCLTCRAGNW</sequence>
<keyword evidence="1" id="KW-0732">Signal</keyword>
<evidence type="ECO:0000256" key="1">
    <source>
        <dbReference type="SAM" id="SignalP"/>
    </source>
</evidence>
<proteinExistence type="predicted"/>
<dbReference type="EMBL" id="GL883095">
    <property type="protein sequence ID" value="EGG10069.1"/>
    <property type="molecule type" value="Genomic_DNA"/>
</dbReference>
<organism evidence="3">
    <name type="scientific">Melampsora larici-populina (strain 98AG31 / pathotype 3-4-7)</name>
    <name type="common">Poplar leaf rust fungus</name>
    <dbReference type="NCBI Taxonomy" id="747676"/>
    <lineage>
        <taxon>Eukaryota</taxon>
        <taxon>Fungi</taxon>
        <taxon>Dikarya</taxon>
        <taxon>Basidiomycota</taxon>
        <taxon>Pucciniomycotina</taxon>
        <taxon>Pucciniomycetes</taxon>
        <taxon>Pucciniales</taxon>
        <taxon>Melampsoraceae</taxon>
        <taxon>Melampsora</taxon>
    </lineage>
</organism>
<evidence type="ECO:0000313" key="2">
    <source>
        <dbReference type="EMBL" id="EGG10069.1"/>
    </source>
</evidence>
<evidence type="ECO:0000313" key="3">
    <source>
        <dbReference type="Proteomes" id="UP000001072"/>
    </source>
</evidence>
<dbReference type="KEGG" id="mlr:MELLADRAFT_124291"/>
<dbReference type="InParanoid" id="F4RBE2"/>
<dbReference type="GeneID" id="18926722"/>
<dbReference type="Proteomes" id="UP000001072">
    <property type="component" value="Unassembled WGS sequence"/>
</dbReference>
<reference evidence="3" key="1">
    <citation type="journal article" date="2011" name="Proc. Natl. Acad. Sci. U.S.A.">
        <title>Obligate biotrophy features unraveled by the genomic analysis of rust fungi.</title>
        <authorList>
            <person name="Duplessis S."/>
            <person name="Cuomo C.A."/>
            <person name="Lin Y.-C."/>
            <person name="Aerts A."/>
            <person name="Tisserant E."/>
            <person name="Veneault-Fourrey C."/>
            <person name="Joly D.L."/>
            <person name="Hacquard S."/>
            <person name="Amselem J."/>
            <person name="Cantarel B.L."/>
            <person name="Chiu R."/>
            <person name="Coutinho P.M."/>
            <person name="Feau N."/>
            <person name="Field M."/>
            <person name="Frey P."/>
            <person name="Gelhaye E."/>
            <person name="Goldberg J."/>
            <person name="Grabherr M.G."/>
            <person name="Kodira C.D."/>
            <person name="Kohler A."/>
            <person name="Kuees U."/>
            <person name="Lindquist E.A."/>
            <person name="Lucas S.M."/>
            <person name="Mago R."/>
            <person name="Mauceli E."/>
            <person name="Morin E."/>
            <person name="Murat C."/>
            <person name="Pangilinan J.L."/>
            <person name="Park R."/>
            <person name="Pearson M."/>
            <person name="Quesneville H."/>
            <person name="Rouhier N."/>
            <person name="Sakthikumar S."/>
            <person name="Salamov A.A."/>
            <person name="Schmutz J."/>
            <person name="Selles B."/>
            <person name="Shapiro H."/>
            <person name="Tanguay P."/>
            <person name="Tuskan G.A."/>
            <person name="Henrissat B."/>
            <person name="Van de Peer Y."/>
            <person name="Rouze P."/>
            <person name="Ellis J.G."/>
            <person name="Dodds P.N."/>
            <person name="Schein J.E."/>
            <person name="Zhong S."/>
            <person name="Hamelin R.C."/>
            <person name="Grigoriev I.V."/>
            <person name="Szabo L.J."/>
            <person name="Martin F."/>
        </authorList>
    </citation>
    <scope>NUCLEOTIDE SEQUENCE [LARGE SCALE GENOMIC DNA]</scope>
    <source>
        <strain evidence="3">98AG31 / pathotype 3-4-7</strain>
    </source>
</reference>
<dbReference type="VEuPathDB" id="FungiDB:MELLADRAFT_124291"/>
<feature type="signal peptide" evidence="1">
    <location>
        <begin position="1"/>
        <end position="22"/>
    </location>
</feature>
<feature type="chain" id="PRO_5003317474" evidence="1">
    <location>
        <begin position="23"/>
        <end position="140"/>
    </location>
</feature>
<name>F4RBE2_MELLP</name>
<protein>
    <submittedName>
        <fullName evidence="2">Secreted protein</fullName>
    </submittedName>
</protein>
<dbReference type="AlphaFoldDB" id="F4RBE2"/>
<gene>
    <name evidence="2" type="ORF">MELLADRAFT_124291</name>
</gene>
<accession>F4RBE2</accession>
<keyword evidence="3" id="KW-1185">Reference proteome</keyword>
<dbReference type="HOGENOM" id="CLU_150810_0_0_1"/>
<dbReference type="RefSeq" id="XP_007406370.1">
    <property type="nucleotide sequence ID" value="XM_007406308.1"/>
</dbReference>